<evidence type="ECO:0000259" key="1">
    <source>
        <dbReference type="Pfam" id="PF13601"/>
    </source>
</evidence>
<dbReference type="InterPro" id="IPR011991">
    <property type="entry name" value="ArsR-like_HTH"/>
</dbReference>
<dbReference type="Pfam" id="PF13601">
    <property type="entry name" value="HTH_34"/>
    <property type="match status" value="1"/>
</dbReference>
<organism evidence="2 3">
    <name type="scientific">Brachybacterium halotolerans</name>
    <dbReference type="NCBI Taxonomy" id="2795215"/>
    <lineage>
        <taxon>Bacteria</taxon>
        <taxon>Bacillati</taxon>
        <taxon>Actinomycetota</taxon>
        <taxon>Actinomycetes</taxon>
        <taxon>Micrococcales</taxon>
        <taxon>Dermabacteraceae</taxon>
        <taxon>Brachybacterium</taxon>
    </lineage>
</organism>
<dbReference type="InterPro" id="IPR036388">
    <property type="entry name" value="WH-like_DNA-bd_sf"/>
</dbReference>
<protein>
    <submittedName>
        <fullName evidence="2">Transcriptional regulator</fullName>
    </submittedName>
</protein>
<evidence type="ECO:0000313" key="2">
    <source>
        <dbReference type="EMBL" id="MBK0331190.1"/>
    </source>
</evidence>
<dbReference type="PANTHER" id="PTHR37318">
    <property type="entry name" value="BSL7504 PROTEIN"/>
    <property type="match status" value="1"/>
</dbReference>
<comment type="caution">
    <text evidence="2">The sequence shown here is derived from an EMBL/GenBank/DDBJ whole genome shotgun (WGS) entry which is preliminary data.</text>
</comment>
<gene>
    <name evidence="2" type="ORF">I8D64_07215</name>
</gene>
<feature type="domain" description="Winged helix DNA-binding" evidence="1">
    <location>
        <begin position="21"/>
        <end position="99"/>
    </location>
</feature>
<reference evidence="2 3" key="1">
    <citation type="submission" date="2020-12" db="EMBL/GenBank/DDBJ databases">
        <title>Brachybacterium sp. MASK1Z-5, whole genome shotgun sequence.</title>
        <authorList>
            <person name="Tuo L."/>
        </authorList>
    </citation>
    <scope>NUCLEOTIDE SEQUENCE [LARGE SCALE GENOMIC DNA]</scope>
    <source>
        <strain evidence="2 3">MASK1Z-5</strain>
    </source>
</reference>
<dbReference type="Proteomes" id="UP000612352">
    <property type="component" value="Unassembled WGS sequence"/>
</dbReference>
<proteinExistence type="predicted"/>
<dbReference type="InterPro" id="IPR036390">
    <property type="entry name" value="WH_DNA-bd_sf"/>
</dbReference>
<evidence type="ECO:0000313" key="3">
    <source>
        <dbReference type="Proteomes" id="UP000612352"/>
    </source>
</evidence>
<dbReference type="Gene3D" id="1.10.10.10">
    <property type="entry name" value="Winged helix-like DNA-binding domain superfamily/Winged helix DNA-binding domain"/>
    <property type="match status" value="1"/>
</dbReference>
<dbReference type="RefSeq" id="WP_200501845.1">
    <property type="nucleotide sequence ID" value="NZ_JAEDAJ010000003.1"/>
</dbReference>
<sequence>MSATAKDHPRFRLESELAHPVRFSIVAALASVESIAFGELRDELQVSDSVLSKQIAELEGSGFVKAAKGFVGKRPRTTLSLTKDGLRRWRDHLANLRAIAGSPGE</sequence>
<name>A0ABS1B970_9MICO</name>
<dbReference type="CDD" id="cd00090">
    <property type="entry name" value="HTH_ARSR"/>
    <property type="match status" value="1"/>
</dbReference>
<dbReference type="PANTHER" id="PTHR37318:SF1">
    <property type="entry name" value="BSL7504 PROTEIN"/>
    <property type="match status" value="1"/>
</dbReference>
<dbReference type="EMBL" id="JAEDAJ010000003">
    <property type="protein sequence ID" value="MBK0331190.1"/>
    <property type="molecule type" value="Genomic_DNA"/>
</dbReference>
<dbReference type="InterPro" id="IPR027395">
    <property type="entry name" value="WH_DNA-bd_dom"/>
</dbReference>
<keyword evidence="3" id="KW-1185">Reference proteome</keyword>
<accession>A0ABS1B970</accession>
<dbReference type="SUPFAM" id="SSF46785">
    <property type="entry name" value="Winged helix' DNA-binding domain"/>
    <property type="match status" value="1"/>
</dbReference>